<gene>
    <name evidence="14" type="ORF">GCM10023143_01950</name>
</gene>
<dbReference type="InterPro" id="IPR023173">
    <property type="entry name" value="NADPH_Cyt_P450_Rdtase_alpha"/>
</dbReference>
<proteinExistence type="predicted"/>
<dbReference type="CDD" id="cd06199">
    <property type="entry name" value="SiR"/>
    <property type="match status" value="1"/>
</dbReference>
<sequence length="606" mass="67373">MDWTTGIVKGPFSETQGKQLVESLSGLSAGQAQWLSGYFAGISPLLETPLPAERQDETAPSTAPEAKPVYILYGTHTGNSERLAGEAAKRIKAAGRAVKVSDMDSFKIKELSDTDQLLIIVSTDGDGEPPVQAEDFLQYLQSSKARKLDHLSYSILALGDTSYTYFCKTGKDFEEALEKLNASSMVPRIDCDVDFEDDYERWIKEVITALGQLSVSHNGLLIGFPGDKTAPQDGSPRYDRKHPFSATVLQKIKLNGRGSTKETYHLELDLGDSGLRYEPGDALGIYALNSNRLVDGALGLLQASGEELVESYRGPKTLKDALMEDYELTPLTAVSLRRHAEITGNKEIKEILADDGRLKKYLHGRDILDFIAAYPADLSPEIWLSLLRKNTPRMYSIASSQGMVGDEVHVLVSAVRYSAHGRSREGHCSSFLADRIQEGDQVGIFVDPNTRFRLPADPDAPVIMVGPGTGIAPYRAFIQERASRGDEGKSWLFFGERNFTTDFLYQAEWLRHLKEGTLTRASVAFSRDQREKVYVQHKMLEHGKELFDWLENGAHFYVCGDREHMAKDVDKSLSSIIREYGGMSPEKAAAYIKTLQHSGRYQSDVY</sequence>
<dbReference type="Gene3D" id="3.40.50.360">
    <property type="match status" value="1"/>
</dbReference>
<dbReference type="SUPFAM" id="SSF63380">
    <property type="entry name" value="Riboflavin synthase domain-like"/>
    <property type="match status" value="1"/>
</dbReference>
<dbReference type="InterPro" id="IPR008254">
    <property type="entry name" value="Flavodoxin/NO_synth"/>
</dbReference>
<keyword evidence="3" id="KW-0813">Transport</keyword>
<dbReference type="Pfam" id="PF00175">
    <property type="entry name" value="NAD_binding_1"/>
    <property type="match status" value="1"/>
</dbReference>
<dbReference type="Pfam" id="PF00258">
    <property type="entry name" value="Flavodoxin_1"/>
    <property type="match status" value="1"/>
</dbReference>
<keyword evidence="7" id="KW-0274">FAD</keyword>
<dbReference type="InterPro" id="IPR001433">
    <property type="entry name" value="OxRdtase_FAD/NAD-bd"/>
</dbReference>
<evidence type="ECO:0000259" key="12">
    <source>
        <dbReference type="PROSITE" id="PS50902"/>
    </source>
</evidence>
<dbReference type="PROSITE" id="PS51384">
    <property type="entry name" value="FAD_FR"/>
    <property type="match status" value="1"/>
</dbReference>
<evidence type="ECO:0000256" key="4">
    <source>
        <dbReference type="ARBA" id="ARBA00022605"/>
    </source>
</evidence>
<evidence type="ECO:0000313" key="14">
    <source>
        <dbReference type="EMBL" id="GAA4300710.1"/>
    </source>
</evidence>
<evidence type="ECO:0000256" key="7">
    <source>
        <dbReference type="ARBA" id="ARBA00022827"/>
    </source>
</evidence>
<keyword evidence="8" id="KW-0521">NADP</keyword>
<evidence type="ECO:0000256" key="6">
    <source>
        <dbReference type="ARBA" id="ARBA00022643"/>
    </source>
</evidence>
<keyword evidence="4" id="KW-0028">Amino-acid biosynthesis</keyword>
<dbReference type="PRINTS" id="PR00371">
    <property type="entry name" value="FPNCR"/>
</dbReference>
<keyword evidence="6" id="KW-0288">FMN</keyword>
<organism evidence="14 15">
    <name type="scientific">Compostibacter hankyongensis</name>
    <dbReference type="NCBI Taxonomy" id="1007089"/>
    <lineage>
        <taxon>Bacteria</taxon>
        <taxon>Pseudomonadati</taxon>
        <taxon>Bacteroidota</taxon>
        <taxon>Chitinophagia</taxon>
        <taxon>Chitinophagales</taxon>
        <taxon>Chitinophagaceae</taxon>
        <taxon>Compostibacter</taxon>
    </lineage>
</organism>
<dbReference type="InterPro" id="IPR017938">
    <property type="entry name" value="Riboflavin_synthase-like_b-brl"/>
</dbReference>
<comment type="cofactor">
    <cofactor evidence="1">
        <name>FMN</name>
        <dbReference type="ChEBI" id="CHEBI:58210"/>
    </cofactor>
</comment>
<comment type="cofactor">
    <cofactor evidence="2">
        <name>FAD</name>
        <dbReference type="ChEBI" id="CHEBI:57692"/>
    </cofactor>
</comment>
<evidence type="ECO:0000256" key="5">
    <source>
        <dbReference type="ARBA" id="ARBA00022630"/>
    </source>
</evidence>
<dbReference type="PRINTS" id="PR00369">
    <property type="entry name" value="FLAVODOXIN"/>
</dbReference>
<evidence type="ECO:0000256" key="10">
    <source>
        <dbReference type="ARBA" id="ARBA00023002"/>
    </source>
</evidence>
<dbReference type="Pfam" id="PF00667">
    <property type="entry name" value="FAD_binding_1"/>
    <property type="match status" value="1"/>
</dbReference>
<dbReference type="Gene3D" id="2.40.30.10">
    <property type="entry name" value="Translation factors"/>
    <property type="match status" value="1"/>
</dbReference>
<dbReference type="RefSeq" id="WP_344973871.1">
    <property type="nucleotide sequence ID" value="NZ_BAABFN010000001.1"/>
</dbReference>
<evidence type="ECO:0000259" key="13">
    <source>
        <dbReference type="PROSITE" id="PS51384"/>
    </source>
</evidence>
<dbReference type="InterPro" id="IPR010199">
    <property type="entry name" value="CysJ"/>
</dbReference>
<dbReference type="PANTHER" id="PTHR19384">
    <property type="entry name" value="NITRIC OXIDE SYNTHASE-RELATED"/>
    <property type="match status" value="1"/>
</dbReference>
<dbReference type="InterPro" id="IPR003097">
    <property type="entry name" value="CysJ-like_FAD-binding"/>
</dbReference>
<keyword evidence="5" id="KW-0285">Flavoprotein</keyword>
<dbReference type="InterPro" id="IPR039261">
    <property type="entry name" value="FNR_nucleotide-bd"/>
</dbReference>
<name>A0ABP8FCT3_9BACT</name>
<evidence type="ECO:0000256" key="3">
    <source>
        <dbReference type="ARBA" id="ARBA00022448"/>
    </source>
</evidence>
<dbReference type="Gene3D" id="3.40.50.80">
    <property type="entry name" value="Nucleotide-binding domain of ferredoxin-NADP reductase (FNR) module"/>
    <property type="match status" value="1"/>
</dbReference>
<dbReference type="InterPro" id="IPR017927">
    <property type="entry name" value="FAD-bd_FR_type"/>
</dbReference>
<dbReference type="EMBL" id="BAABFN010000001">
    <property type="protein sequence ID" value="GAA4300710.1"/>
    <property type="molecule type" value="Genomic_DNA"/>
</dbReference>
<evidence type="ECO:0000256" key="9">
    <source>
        <dbReference type="ARBA" id="ARBA00022982"/>
    </source>
</evidence>
<dbReference type="InterPro" id="IPR001709">
    <property type="entry name" value="Flavoprot_Pyr_Nucl_cyt_Rdtase"/>
</dbReference>
<keyword evidence="11" id="KW-0198">Cysteine biosynthesis</keyword>
<accession>A0ABP8FCT3</accession>
<evidence type="ECO:0000256" key="11">
    <source>
        <dbReference type="ARBA" id="ARBA00023192"/>
    </source>
</evidence>
<dbReference type="Proteomes" id="UP001501207">
    <property type="component" value="Unassembled WGS sequence"/>
</dbReference>
<reference evidence="15" key="1">
    <citation type="journal article" date="2019" name="Int. J. Syst. Evol. Microbiol.">
        <title>The Global Catalogue of Microorganisms (GCM) 10K type strain sequencing project: providing services to taxonomists for standard genome sequencing and annotation.</title>
        <authorList>
            <consortium name="The Broad Institute Genomics Platform"/>
            <consortium name="The Broad Institute Genome Sequencing Center for Infectious Disease"/>
            <person name="Wu L."/>
            <person name="Ma J."/>
        </authorList>
    </citation>
    <scope>NUCLEOTIDE SEQUENCE [LARGE SCALE GENOMIC DNA]</scope>
    <source>
        <strain evidence="15">JCM 17664</strain>
    </source>
</reference>
<protein>
    <submittedName>
        <fullName evidence="14">Assimilatory sulfite reductase (NADPH) flavoprotein subunit</fullName>
    </submittedName>
</protein>
<feature type="domain" description="FAD-binding FR-type" evidence="13">
    <location>
        <begin position="241"/>
        <end position="455"/>
    </location>
</feature>
<feature type="domain" description="Flavodoxin-like" evidence="12">
    <location>
        <begin position="69"/>
        <end position="207"/>
    </location>
</feature>
<dbReference type="PROSITE" id="PS50902">
    <property type="entry name" value="FLAVODOXIN_LIKE"/>
    <property type="match status" value="1"/>
</dbReference>
<dbReference type="Gene3D" id="1.20.990.10">
    <property type="entry name" value="NADPH-cytochrome p450 Reductase, Chain A, domain 3"/>
    <property type="match status" value="1"/>
</dbReference>
<evidence type="ECO:0000256" key="1">
    <source>
        <dbReference type="ARBA" id="ARBA00001917"/>
    </source>
</evidence>
<dbReference type="PIRSF" id="PIRSF000207">
    <property type="entry name" value="SiR-FP_CysJ"/>
    <property type="match status" value="1"/>
</dbReference>
<dbReference type="PANTHER" id="PTHR19384:SF128">
    <property type="entry name" value="NADPH OXIDOREDUCTASE A"/>
    <property type="match status" value="1"/>
</dbReference>
<evidence type="ECO:0000256" key="2">
    <source>
        <dbReference type="ARBA" id="ARBA00001974"/>
    </source>
</evidence>
<keyword evidence="15" id="KW-1185">Reference proteome</keyword>
<dbReference type="InterPro" id="IPR001094">
    <property type="entry name" value="Flavdoxin-like"/>
</dbReference>
<dbReference type="NCBIfam" id="TIGR01931">
    <property type="entry name" value="cysJ"/>
    <property type="match status" value="1"/>
</dbReference>
<keyword evidence="10" id="KW-0560">Oxidoreductase</keyword>
<keyword evidence="9" id="KW-0249">Electron transport</keyword>
<dbReference type="InterPro" id="IPR029039">
    <property type="entry name" value="Flavoprotein-like_sf"/>
</dbReference>
<dbReference type="SUPFAM" id="SSF52218">
    <property type="entry name" value="Flavoproteins"/>
    <property type="match status" value="1"/>
</dbReference>
<comment type="caution">
    <text evidence="14">The sequence shown here is derived from an EMBL/GenBank/DDBJ whole genome shotgun (WGS) entry which is preliminary data.</text>
</comment>
<evidence type="ECO:0000313" key="15">
    <source>
        <dbReference type="Proteomes" id="UP001501207"/>
    </source>
</evidence>
<dbReference type="SUPFAM" id="SSF52343">
    <property type="entry name" value="Ferredoxin reductase-like, C-terminal NADP-linked domain"/>
    <property type="match status" value="1"/>
</dbReference>
<evidence type="ECO:0000256" key="8">
    <source>
        <dbReference type="ARBA" id="ARBA00022857"/>
    </source>
</evidence>